<accession>A0A6C2URK5</accession>
<name>A0A6C2URK5_9BACT</name>
<proteinExistence type="predicted"/>
<organism evidence="1 2">
    <name type="scientific">Pontiella sulfatireligans</name>
    <dbReference type="NCBI Taxonomy" id="2750658"/>
    <lineage>
        <taxon>Bacteria</taxon>
        <taxon>Pseudomonadati</taxon>
        <taxon>Kiritimatiellota</taxon>
        <taxon>Kiritimatiellia</taxon>
        <taxon>Kiritimatiellales</taxon>
        <taxon>Pontiellaceae</taxon>
        <taxon>Pontiella</taxon>
    </lineage>
</organism>
<dbReference type="Proteomes" id="UP000346198">
    <property type="component" value="Unassembled WGS sequence"/>
</dbReference>
<reference evidence="1 2" key="1">
    <citation type="submission" date="2019-04" db="EMBL/GenBank/DDBJ databases">
        <authorList>
            <person name="Van Vliet M D."/>
        </authorList>
    </citation>
    <scope>NUCLEOTIDE SEQUENCE [LARGE SCALE GENOMIC DNA]</scope>
    <source>
        <strain evidence="1 2">F21</strain>
    </source>
</reference>
<sequence>MTICDPIKAFAFVHASNVGDSSLVYRLLDQTNLVNGTVNTNDWDSQMVGPFRNDYIAVSNHYNSAEKQFVHSTTGSVEIGIYESYTT</sequence>
<keyword evidence="2" id="KW-1185">Reference proteome</keyword>
<dbReference type="AlphaFoldDB" id="A0A6C2URK5"/>
<dbReference type="RefSeq" id="WP_136064784.1">
    <property type="nucleotide sequence ID" value="NZ_CAAHFH010000003.1"/>
</dbReference>
<protein>
    <submittedName>
        <fullName evidence="1">Uncharacterized protein</fullName>
    </submittedName>
</protein>
<dbReference type="EMBL" id="CAAHFH010000003">
    <property type="protein sequence ID" value="VGO22888.1"/>
    <property type="molecule type" value="Genomic_DNA"/>
</dbReference>
<evidence type="ECO:0000313" key="2">
    <source>
        <dbReference type="Proteomes" id="UP000346198"/>
    </source>
</evidence>
<gene>
    <name evidence="1" type="ORF">SCARR_04985</name>
</gene>
<evidence type="ECO:0000313" key="1">
    <source>
        <dbReference type="EMBL" id="VGO22888.1"/>
    </source>
</evidence>